<protein>
    <submittedName>
        <fullName evidence="3">3-oxoadipate CoA-transferase</fullName>
    </submittedName>
</protein>
<evidence type="ECO:0000256" key="2">
    <source>
        <dbReference type="ARBA" id="ARBA00022679"/>
    </source>
</evidence>
<dbReference type="InterPro" id="IPR037171">
    <property type="entry name" value="NagB/RpiA_transferase-like"/>
</dbReference>
<organism evidence="3 4">
    <name type="scientific">Teichococcus deserti</name>
    <dbReference type="NCBI Taxonomy" id="1817963"/>
    <lineage>
        <taxon>Bacteria</taxon>
        <taxon>Pseudomonadati</taxon>
        <taxon>Pseudomonadota</taxon>
        <taxon>Alphaproteobacteria</taxon>
        <taxon>Acetobacterales</taxon>
        <taxon>Roseomonadaceae</taxon>
        <taxon>Roseomonas</taxon>
    </lineage>
</organism>
<evidence type="ECO:0000313" key="3">
    <source>
        <dbReference type="EMBL" id="ONG44608.1"/>
    </source>
</evidence>
<evidence type="ECO:0000313" key="4">
    <source>
        <dbReference type="Proteomes" id="UP000188879"/>
    </source>
</evidence>
<dbReference type="SUPFAM" id="SSF100950">
    <property type="entry name" value="NagB/RpiA/CoA transferase-like"/>
    <property type="match status" value="1"/>
</dbReference>
<accession>A0A1V2GVZ7</accession>
<evidence type="ECO:0000256" key="1">
    <source>
        <dbReference type="ARBA" id="ARBA00007047"/>
    </source>
</evidence>
<dbReference type="PROSITE" id="PS01274">
    <property type="entry name" value="COA_TRANSF_2"/>
    <property type="match status" value="1"/>
</dbReference>
<name>A0A1V2GVZ7_9PROT</name>
<dbReference type="Proteomes" id="UP000188879">
    <property type="component" value="Unassembled WGS sequence"/>
</dbReference>
<proteinExistence type="inferred from homology"/>
<reference evidence="3 4" key="1">
    <citation type="submission" date="2016-10" db="EMBL/GenBank/DDBJ databases">
        <title>Draft Genome sequence of Roseomonas sp. strain M3.</title>
        <authorList>
            <person name="Subhash Y."/>
            <person name="Lee S."/>
        </authorList>
    </citation>
    <scope>NUCLEOTIDE SEQUENCE [LARGE SCALE GENOMIC DNA]</scope>
    <source>
        <strain evidence="3 4">M3</strain>
    </source>
</reference>
<dbReference type="InterPro" id="IPR004165">
    <property type="entry name" value="CoA_trans_fam_I"/>
</dbReference>
<dbReference type="InterPro" id="IPR012791">
    <property type="entry name" value="3-oxoacid_CoA-transf_B"/>
</dbReference>
<dbReference type="PANTHER" id="PTHR13707:SF57">
    <property type="entry name" value="SUCCINYL-COA:3-KETOACID COENZYME A TRANSFERASE SUBUNIT B-RELATED"/>
    <property type="match status" value="1"/>
</dbReference>
<dbReference type="PANTHER" id="PTHR13707">
    <property type="entry name" value="KETOACID-COENZYME A TRANSFERASE"/>
    <property type="match status" value="1"/>
</dbReference>
<keyword evidence="4" id="KW-1185">Reference proteome</keyword>
<dbReference type="NCBIfam" id="TIGR02428">
    <property type="entry name" value="pcaJ_scoB_fam"/>
    <property type="match status" value="1"/>
</dbReference>
<sequence>MSETAFAPLSRKDMARRVAQDIPEGWYVNLGIGIPTMVADYVPASREVVFHSENGVLGMGPAPAPEDADPYLINAGKQQVTLLRGGAYVHHADSFAMIRGGHLDLCVLGAFEVAENGDVANWATSANDTAPAVGGAMDLAAGAKRLWVVMEHTTKDGAPRLVKKCGYPLTAMGAVRRVYTNLAVLDVTPQGFAVVEMAPGLTFEELQARTDAPLQMAQPDSEPGETA</sequence>
<dbReference type="InterPro" id="IPR004164">
    <property type="entry name" value="CoA_transf_AS"/>
</dbReference>
<dbReference type="AlphaFoldDB" id="A0A1V2GVZ7"/>
<dbReference type="Gene3D" id="3.40.1080.10">
    <property type="entry name" value="Glutaconate Coenzyme A-transferase"/>
    <property type="match status" value="1"/>
</dbReference>
<dbReference type="SMART" id="SM00882">
    <property type="entry name" value="CoA_trans"/>
    <property type="match status" value="1"/>
</dbReference>
<comment type="similarity">
    <text evidence="1">Belongs to the 3-oxoacid CoA-transferase subunit B family.</text>
</comment>
<gene>
    <name evidence="3" type="ORF">BKE38_27990</name>
</gene>
<keyword evidence="2 3" id="KW-0808">Transferase</keyword>
<comment type="caution">
    <text evidence="3">The sequence shown here is derived from an EMBL/GenBank/DDBJ whole genome shotgun (WGS) entry which is preliminary data.</text>
</comment>
<dbReference type="OrthoDB" id="9778604at2"/>
<dbReference type="RefSeq" id="WP_076960497.1">
    <property type="nucleotide sequence ID" value="NZ_MLCO01000418.1"/>
</dbReference>
<dbReference type="GO" id="GO:0008410">
    <property type="term" value="F:CoA-transferase activity"/>
    <property type="evidence" value="ECO:0007669"/>
    <property type="project" value="InterPro"/>
</dbReference>
<dbReference type="EMBL" id="MLCO01000418">
    <property type="protein sequence ID" value="ONG44608.1"/>
    <property type="molecule type" value="Genomic_DNA"/>
</dbReference>
<dbReference type="Pfam" id="PF01144">
    <property type="entry name" value="CoA_trans"/>
    <property type="match status" value="1"/>
</dbReference>